<evidence type="ECO:0000256" key="1">
    <source>
        <dbReference type="SAM" id="MobiDB-lite"/>
    </source>
</evidence>
<sequence>MTKKNVDTTVKKTHPMTKRDAKKKRHVMEDLKQFLETIQTKSEELEGTDKVATDIRESVVAKDVQGKLFENESKPNVSFKKSLLGMDNKEFDSTDELWGDLDNSFLVRATQMESCNSLATDTCKQNLEITSTIPETEPSKVDKIVIEEPNTISETKPCLNEINYIDLQAEFLATQIISTEWDSGSDEDDWDNGFFEDDVALSLIPDEVLSGTLPGQKGEGAENEILNALNKSEQNAFSEHKCKAIALKELESFFEEDTEKASENNFNGISSVLVSETEEACSGEIFSNFDVSFGDESILCKPEVLSWIDEVENTVSQNPKCTPEEIKKKKD</sequence>
<keyword evidence="3" id="KW-1185">Reference proteome</keyword>
<name>A0A087UK70_STEMI</name>
<dbReference type="OrthoDB" id="6432761at2759"/>
<reference evidence="2 3" key="1">
    <citation type="submission" date="2013-11" db="EMBL/GenBank/DDBJ databases">
        <title>Genome sequencing of Stegodyphus mimosarum.</title>
        <authorList>
            <person name="Bechsgaard J."/>
        </authorList>
    </citation>
    <scope>NUCLEOTIDE SEQUENCE [LARGE SCALE GENOMIC DNA]</scope>
</reference>
<feature type="compositionally biased region" description="Basic residues" evidence="1">
    <location>
        <begin position="11"/>
        <end position="25"/>
    </location>
</feature>
<feature type="region of interest" description="Disordered" evidence="1">
    <location>
        <begin position="1"/>
        <end position="25"/>
    </location>
</feature>
<protein>
    <submittedName>
        <fullName evidence="2">Uncharacterized protein</fullName>
    </submittedName>
</protein>
<dbReference type="OMA" id="IISTEWD"/>
<evidence type="ECO:0000313" key="2">
    <source>
        <dbReference type="EMBL" id="KFM77759.1"/>
    </source>
</evidence>
<feature type="non-terminal residue" evidence="2">
    <location>
        <position position="331"/>
    </location>
</feature>
<dbReference type="Proteomes" id="UP000054359">
    <property type="component" value="Unassembled WGS sequence"/>
</dbReference>
<proteinExistence type="predicted"/>
<gene>
    <name evidence="2" type="ORF">X975_01410</name>
</gene>
<organism evidence="2 3">
    <name type="scientific">Stegodyphus mimosarum</name>
    <name type="common">African social velvet spider</name>
    <dbReference type="NCBI Taxonomy" id="407821"/>
    <lineage>
        <taxon>Eukaryota</taxon>
        <taxon>Metazoa</taxon>
        <taxon>Ecdysozoa</taxon>
        <taxon>Arthropoda</taxon>
        <taxon>Chelicerata</taxon>
        <taxon>Arachnida</taxon>
        <taxon>Araneae</taxon>
        <taxon>Araneomorphae</taxon>
        <taxon>Entelegynae</taxon>
        <taxon>Eresoidea</taxon>
        <taxon>Eresidae</taxon>
        <taxon>Stegodyphus</taxon>
    </lineage>
</organism>
<dbReference type="EMBL" id="KK120200">
    <property type="protein sequence ID" value="KFM77759.1"/>
    <property type="molecule type" value="Genomic_DNA"/>
</dbReference>
<dbReference type="AlphaFoldDB" id="A0A087UK70"/>
<evidence type="ECO:0000313" key="3">
    <source>
        <dbReference type="Proteomes" id="UP000054359"/>
    </source>
</evidence>
<accession>A0A087UK70</accession>
<feature type="compositionally biased region" description="Basic and acidic residues" evidence="1">
    <location>
        <begin position="1"/>
        <end position="10"/>
    </location>
</feature>